<feature type="non-terminal residue" evidence="1">
    <location>
        <position position="1"/>
    </location>
</feature>
<dbReference type="PANTHER" id="PTHR35046:SF9">
    <property type="entry name" value="RNA-DIRECTED DNA POLYMERASE"/>
    <property type="match status" value="1"/>
</dbReference>
<dbReference type="SUPFAM" id="SSF56672">
    <property type="entry name" value="DNA/RNA polymerases"/>
    <property type="match status" value="1"/>
</dbReference>
<keyword evidence="2" id="KW-1185">Reference proteome</keyword>
<dbReference type="EMBL" id="QJKJ01000901">
    <property type="protein sequence ID" value="RDY10149.1"/>
    <property type="molecule type" value="Genomic_DNA"/>
</dbReference>
<proteinExistence type="predicted"/>
<reference evidence="1" key="1">
    <citation type="submission" date="2018-05" db="EMBL/GenBank/DDBJ databases">
        <title>Draft genome of Mucuna pruriens seed.</title>
        <authorList>
            <person name="Nnadi N.E."/>
            <person name="Vos R."/>
            <person name="Hasami M.H."/>
            <person name="Devisetty U.K."/>
            <person name="Aguiy J.C."/>
        </authorList>
    </citation>
    <scope>NUCLEOTIDE SEQUENCE [LARGE SCALE GENOMIC DNA]</scope>
    <source>
        <strain evidence="1">JCA_2017</strain>
    </source>
</reference>
<evidence type="ECO:0000313" key="2">
    <source>
        <dbReference type="Proteomes" id="UP000257109"/>
    </source>
</evidence>
<organism evidence="1 2">
    <name type="scientific">Mucuna pruriens</name>
    <name type="common">Velvet bean</name>
    <name type="synonym">Dolichos pruriens</name>
    <dbReference type="NCBI Taxonomy" id="157652"/>
    <lineage>
        <taxon>Eukaryota</taxon>
        <taxon>Viridiplantae</taxon>
        <taxon>Streptophyta</taxon>
        <taxon>Embryophyta</taxon>
        <taxon>Tracheophyta</taxon>
        <taxon>Spermatophyta</taxon>
        <taxon>Magnoliopsida</taxon>
        <taxon>eudicotyledons</taxon>
        <taxon>Gunneridae</taxon>
        <taxon>Pentapetalae</taxon>
        <taxon>rosids</taxon>
        <taxon>fabids</taxon>
        <taxon>Fabales</taxon>
        <taxon>Fabaceae</taxon>
        <taxon>Papilionoideae</taxon>
        <taxon>50 kb inversion clade</taxon>
        <taxon>NPAAA clade</taxon>
        <taxon>indigoferoid/millettioid clade</taxon>
        <taxon>Phaseoleae</taxon>
        <taxon>Mucuna</taxon>
    </lineage>
</organism>
<gene>
    <name evidence="1" type="ORF">CR513_05370</name>
</gene>
<dbReference type="AlphaFoldDB" id="A0A371I566"/>
<dbReference type="InterPro" id="IPR043502">
    <property type="entry name" value="DNA/RNA_pol_sf"/>
</dbReference>
<accession>A0A371I566</accession>
<feature type="non-terminal residue" evidence="1">
    <location>
        <position position="260"/>
    </location>
</feature>
<protein>
    <submittedName>
        <fullName evidence="1">Uncharacterized protein</fullName>
    </submittedName>
</protein>
<dbReference type="Proteomes" id="UP000257109">
    <property type="component" value="Unassembled WGS sequence"/>
</dbReference>
<dbReference type="PANTHER" id="PTHR35046">
    <property type="entry name" value="ZINC KNUCKLE (CCHC-TYPE) FAMILY PROTEIN"/>
    <property type="match status" value="1"/>
</dbReference>
<comment type="caution">
    <text evidence="1">The sequence shown here is derived from an EMBL/GenBank/DDBJ whole genome shotgun (WGS) entry which is preliminary data.</text>
</comment>
<sequence>MYYVVNTSSANLSTKFEVFEMFKDIFTQKGPKGMLGQQIDVIPRTFVTPTNLYASLYDNKYSFELKSDDIFLPYKHPLHICEYEFDIPSLVFKYDSMHALHLQKYQNNKVIFLGFVIGCEGVKVVVEKVKTALGRPAPKSMRNVKSFHGIPRFYRHFVKKDSKFLNHYWRTMWGKLDFKLLLPTTYHPQMDGQTEITHMLTKINGVAYIFDIPQTYKGIQESNLRANSFKEMESIKDLGITKRGMTRGQGEHEETKESRR</sequence>
<name>A0A371I566_MUCPR</name>
<evidence type="ECO:0000313" key="1">
    <source>
        <dbReference type="EMBL" id="RDY10149.1"/>
    </source>
</evidence>